<evidence type="ECO:0000256" key="7">
    <source>
        <dbReference type="ARBA" id="ARBA00022516"/>
    </source>
</evidence>
<dbReference type="InterPro" id="IPR018201">
    <property type="entry name" value="Ketoacyl_synth_AS"/>
</dbReference>
<evidence type="ECO:0000256" key="11">
    <source>
        <dbReference type="ARBA" id="ARBA00023160"/>
    </source>
</evidence>
<evidence type="ECO:0000256" key="13">
    <source>
        <dbReference type="ARBA" id="ARBA00039450"/>
    </source>
</evidence>
<dbReference type="EMBL" id="CP033004">
    <property type="protein sequence ID" value="QCI23125.1"/>
    <property type="molecule type" value="Genomic_DNA"/>
</dbReference>
<evidence type="ECO:0000256" key="16">
    <source>
        <dbReference type="ARBA" id="ARBA00048121"/>
    </source>
</evidence>
<dbReference type="Gene3D" id="3.40.47.10">
    <property type="match status" value="1"/>
</dbReference>
<dbReference type="UniPathway" id="UPA00094"/>
<dbReference type="AlphaFoldDB" id="A0A4D6YFH1"/>
<evidence type="ECO:0000256" key="4">
    <source>
        <dbReference type="ARBA" id="ARBA00011738"/>
    </source>
</evidence>
<dbReference type="EC" id="2.3.1.41" evidence="5"/>
<sequence length="406" mass="43904">MKRVVITGLGIISSIGNNKSEVLISLLNTKSGISFSEEMKHFGMRSHVWGNIKLDLSQCINRKIMRFMSDSSIYSYLSMEEAIKDAKLTPKIYQNNSRIGLVIGSSAGSPKCQIRGISSMSKKGLKSVSPYVAIQSMSSNISACLATSFKIYGVNYSISSACSSSAHCIGNAMELIQLGKQDIIFAGGGEEVSLELACTFDVMGVLSTHYNVNPTVSSRVFDLYRDGFVISGGAGIVVLEELNYALSRSANIYAEIIGYGTSSDGMNMVVPSGDGAVRCMNLAMKNIQNGSIDYLNVHGTSTKLGDLIELNAIRKVFNNTRIPIISSTKSITGHALGASGVQEIIYSLLMLEHSFLVPSINIIKLDPNAKDCNILTNILRRRISIIMSNSFGFGGTNVSLIIKKYF</sequence>
<dbReference type="InterPro" id="IPR014030">
    <property type="entry name" value="Ketoacyl_synth_N"/>
</dbReference>
<dbReference type="PROSITE" id="PS52004">
    <property type="entry name" value="KS3_2"/>
    <property type="match status" value="1"/>
</dbReference>
<dbReference type="GO" id="GO:0005829">
    <property type="term" value="C:cytosol"/>
    <property type="evidence" value="ECO:0007669"/>
    <property type="project" value="TreeGrafter"/>
</dbReference>
<comment type="function">
    <text evidence="18">Involved in the type II fatty acid elongation cycle. Catalyzes the elongation of a wide range of acyl-ACP by the addition of two carbons from malonyl-ACP to an acyl acceptor. Can also use unsaturated fatty acids. Catalyzes a key reaction in unsaturated fatty acid (UFA) synthesis, the elongation of the cis-3-decenoyl-ACP produced by FabA.</text>
</comment>
<dbReference type="Pfam" id="PF02801">
    <property type="entry name" value="Ketoacyl-synt_C"/>
    <property type="match status" value="1"/>
</dbReference>
<evidence type="ECO:0000256" key="5">
    <source>
        <dbReference type="ARBA" id="ARBA00013191"/>
    </source>
</evidence>
<evidence type="ECO:0000313" key="22">
    <source>
        <dbReference type="Proteomes" id="UP000298566"/>
    </source>
</evidence>
<evidence type="ECO:0000259" key="20">
    <source>
        <dbReference type="PROSITE" id="PS52004"/>
    </source>
</evidence>
<gene>
    <name evidence="21" type="ORF">D9V73_00430</name>
</gene>
<dbReference type="SMART" id="SM00825">
    <property type="entry name" value="PKS_KS"/>
    <property type="match status" value="1"/>
</dbReference>
<evidence type="ECO:0000256" key="8">
    <source>
        <dbReference type="ARBA" id="ARBA00022679"/>
    </source>
</evidence>
<evidence type="ECO:0000256" key="6">
    <source>
        <dbReference type="ARBA" id="ARBA00022490"/>
    </source>
</evidence>
<keyword evidence="6" id="KW-0963">Cytoplasm</keyword>
<comment type="subcellular location">
    <subcellularLocation>
        <location evidence="1">Cytoplasm</location>
    </subcellularLocation>
</comment>
<evidence type="ECO:0000256" key="3">
    <source>
        <dbReference type="ARBA" id="ARBA00008467"/>
    </source>
</evidence>
<dbReference type="InterPro" id="IPR000794">
    <property type="entry name" value="Beta-ketoacyl_synthase"/>
</dbReference>
<evidence type="ECO:0000256" key="18">
    <source>
        <dbReference type="ARBA" id="ARBA00057938"/>
    </source>
</evidence>
<comment type="subunit">
    <text evidence="4">Homodimer.</text>
</comment>
<comment type="pathway">
    <text evidence="2">Lipid metabolism; fatty acid biosynthesis.</text>
</comment>
<evidence type="ECO:0000256" key="1">
    <source>
        <dbReference type="ARBA" id="ARBA00004496"/>
    </source>
</evidence>
<dbReference type="GO" id="GO:0006633">
    <property type="term" value="P:fatty acid biosynthetic process"/>
    <property type="evidence" value="ECO:0007669"/>
    <property type="project" value="UniProtKB-UniPathway"/>
</dbReference>
<keyword evidence="9" id="KW-0276">Fatty acid metabolism</keyword>
<dbReference type="InterPro" id="IPR014031">
    <property type="entry name" value="Ketoacyl_synth_C"/>
</dbReference>
<dbReference type="SUPFAM" id="SSF53901">
    <property type="entry name" value="Thiolase-like"/>
    <property type="match status" value="2"/>
</dbReference>
<dbReference type="PANTHER" id="PTHR11712:SF306">
    <property type="entry name" value="3-OXOACYL-[ACYL-CARRIER-PROTEIN] SYNTHASE 1"/>
    <property type="match status" value="1"/>
</dbReference>
<keyword evidence="10" id="KW-0443">Lipid metabolism</keyword>
<evidence type="ECO:0000313" key="21">
    <source>
        <dbReference type="EMBL" id="QCI23125.1"/>
    </source>
</evidence>
<keyword evidence="11" id="KW-0275">Fatty acid biosynthesis</keyword>
<evidence type="ECO:0000256" key="19">
    <source>
        <dbReference type="RuleBase" id="RU003694"/>
    </source>
</evidence>
<dbReference type="Proteomes" id="UP000298566">
    <property type="component" value="Chromosome"/>
</dbReference>
<accession>A0A4D6YFH1</accession>
<comment type="catalytic activity">
    <reaction evidence="17">
        <text>a fatty acyl-[ACP] + malonyl-[ACP] + H(+) = a 3-oxoacyl-[ACP] + holo-[ACP] + CO2</text>
        <dbReference type="Rhea" id="RHEA:22836"/>
        <dbReference type="Rhea" id="RHEA-COMP:9623"/>
        <dbReference type="Rhea" id="RHEA-COMP:9685"/>
        <dbReference type="Rhea" id="RHEA-COMP:9916"/>
        <dbReference type="Rhea" id="RHEA-COMP:14125"/>
        <dbReference type="ChEBI" id="CHEBI:15378"/>
        <dbReference type="ChEBI" id="CHEBI:16526"/>
        <dbReference type="ChEBI" id="CHEBI:64479"/>
        <dbReference type="ChEBI" id="CHEBI:78449"/>
        <dbReference type="ChEBI" id="CHEBI:78776"/>
        <dbReference type="ChEBI" id="CHEBI:138651"/>
        <dbReference type="EC" id="2.3.1.41"/>
    </reaction>
    <physiologicalReaction direction="left-to-right" evidence="17">
        <dbReference type="Rhea" id="RHEA:22837"/>
    </physiologicalReaction>
</comment>
<protein>
    <recommendedName>
        <fullName evidence="13">3-oxoacyl-[acyl-carrier-protein] synthase 1</fullName>
        <ecNumber evidence="5">2.3.1.41</ecNumber>
    </recommendedName>
    <alternativeName>
        <fullName evidence="14">3-oxoacyl-[acyl-carrier-protein] synthase I</fullName>
    </alternativeName>
    <alternativeName>
        <fullName evidence="15">Beta-ketoacyl-ACP synthase I</fullName>
    </alternativeName>
</protein>
<evidence type="ECO:0000256" key="9">
    <source>
        <dbReference type="ARBA" id="ARBA00022832"/>
    </source>
</evidence>
<dbReference type="FunFam" id="3.40.47.10:FF:000006">
    <property type="entry name" value="3-oxoacyl-[acyl-carrier-protein] synthase I"/>
    <property type="match status" value="1"/>
</dbReference>
<dbReference type="PANTHER" id="PTHR11712">
    <property type="entry name" value="POLYKETIDE SYNTHASE-RELATED"/>
    <property type="match status" value="1"/>
</dbReference>
<evidence type="ECO:0000256" key="2">
    <source>
        <dbReference type="ARBA" id="ARBA00005194"/>
    </source>
</evidence>
<comment type="similarity">
    <text evidence="3 19">Belongs to the thiolase-like superfamily. Beta-ketoacyl-ACP synthases family.</text>
</comment>
<evidence type="ECO:0000256" key="14">
    <source>
        <dbReference type="ARBA" id="ARBA00041620"/>
    </source>
</evidence>
<dbReference type="GO" id="GO:0004315">
    <property type="term" value="F:3-oxoacyl-[acyl-carrier-protein] synthase activity"/>
    <property type="evidence" value="ECO:0007669"/>
    <property type="project" value="UniProtKB-EC"/>
</dbReference>
<evidence type="ECO:0000256" key="17">
    <source>
        <dbReference type="ARBA" id="ARBA00048506"/>
    </source>
</evidence>
<keyword evidence="12" id="KW-0012">Acyltransferase</keyword>
<dbReference type="OrthoDB" id="9808669at2"/>
<comment type="catalytic activity">
    <reaction evidence="16">
        <text>(3Z)-decenoyl-[ACP] + malonyl-[ACP] + H(+) = 3-oxo-(5Z)-dodecenoyl-[ACP] + holo-[ACP] + CO2</text>
        <dbReference type="Rhea" id="RHEA:54940"/>
        <dbReference type="Rhea" id="RHEA-COMP:9623"/>
        <dbReference type="Rhea" id="RHEA-COMP:9685"/>
        <dbReference type="Rhea" id="RHEA-COMP:9927"/>
        <dbReference type="Rhea" id="RHEA-COMP:14042"/>
        <dbReference type="ChEBI" id="CHEBI:15378"/>
        <dbReference type="ChEBI" id="CHEBI:16526"/>
        <dbReference type="ChEBI" id="CHEBI:64479"/>
        <dbReference type="ChEBI" id="CHEBI:78449"/>
        <dbReference type="ChEBI" id="CHEBI:78798"/>
        <dbReference type="ChEBI" id="CHEBI:138410"/>
    </reaction>
    <physiologicalReaction direction="left-to-right" evidence="16">
        <dbReference type="Rhea" id="RHEA:54941"/>
    </physiologicalReaction>
</comment>
<evidence type="ECO:0000256" key="10">
    <source>
        <dbReference type="ARBA" id="ARBA00023098"/>
    </source>
</evidence>
<proteinExistence type="inferred from homology"/>
<organism evidence="21 22">
    <name type="scientific">Buchnera aphidicola subsp. Melaphis rhois</name>
    <dbReference type="NCBI Taxonomy" id="118103"/>
    <lineage>
        <taxon>Bacteria</taxon>
        <taxon>Pseudomonadati</taxon>
        <taxon>Pseudomonadota</taxon>
        <taxon>Gammaproteobacteria</taxon>
        <taxon>Enterobacterales</taxon>
        <taxon>Erwiniaceae</taxon>
        <taxon>Buchnera</taxon>
    </lineage>
</organism>
<feature type="domain" description="Ketosynthase family 3 (KS3)" evidence="20">
    <location>
        <begin position="1"/>
        <end position="404"/>
    </location>
</feature>
<dbReference type="InterPro" id="IPR016039">
    <property type="entry name" value="Thiolase-like"/>
</dbReference>
<dbReference type="CDD" id="cd00834">
    <property type="entry name" value="KAS_I_II"/>
    <property type="match status" value="1"/>
</dbReference>
<keyword evidence="8 19" id="KW-0808">Transferase</keyword>
<dbReference type="RefSeq" id="WP_158336301.1">
    <property type="nucleotide sequence ID" value="NZ_CP033004.1"/>
</dbReference>
<dbReference type="InterPro" id="IPR020841">
    <property type="entry name" value="PKS_Beta-ketoAc_synthase_dom"/>
</dbReference>
<dbReference type="Pfam" id="PF00109">
    <property type="entry name" value="ketoacyl-synt"/>
    <property type="match status" value="1"/>
</dbReference>
<evidence type="ECO:0000256" key="12">
    <source>
        <dbReference type="ARBA" id="ARBA00023315"/>
    </source>
</evidence>
<keyword evidence="7" id="KW-0444">Lipid biosynthesis</keyword>
<name>A0A4D6YFH1_BUCMH</name>
<reference evidence="21 22" key="1">
    <citation type="submission" date="2018-10" db="EMBL/GenBank/DDBJ databases">
        <title>Comparative functional genomics of the obligate endosymbiont Buchnera aphidicola.</title>
        <authorList>
            <person name="Chong R.A."/>
        </authorList>
    </citation>
    <scope>NUCLEOTIDE SEQUENCE [LARGE SCALE GENOMIC DNA]</scope>
    <source>
        <strain evidence="21 22">Mrh</strain>
    </source>
</reference>
<evidence type="ECO:0000256" key="15">
    <source>
        <dbReference type="ARBA" id="ARBA00042143"/>
    </source>
</evidence>
<dbReference type="PROSITE" id="PS00606">
    <property type="entry name" value="KS3_1"/>
    <property type="match status" value="1"/>
</dbReference>